<dbReference type="GO" id="GO:0009751">
    <property type="term" value="P:response to salicylic acid"/>
    <property type="evidence" value="ECO:0007669"/>
    <property type="project" value="UniProtKB-ARBA"/>
</dbReference>
<dbReference type="Gene3D" id="1.20.1020.10">
    <property type="entry name" value="TAZ domain"/>
    <property type="match status" value="1"/>
</dbReference>
<dbReference type="InterPro" id="IPR044513">
    <property type="entry name" value="BT1/2/3/4/5"/>
</dbReference>
<dbReference type="InterPro" id="IPR000197">
    <property type="entry name" value="Znf_TAZ"/>
</dbReference>
<keyword evidence="4" id="KW-0833">Ubl conjugation pathway</keyword>
<dbReference type="GO" id="GO:0005516">
    <property type="term" value="F:calmodulin binding"/>
    <property type="evidence" value="ECO:0007669"/>
    <property type="project" value="UniProtKB-ARBA"/>
</dbReference>
<dbReference type="Pfam" id="PF00651">
    <property type="entry name" value="BTB"/>
    <property type="match status" value="1"/>
</dbReference>
<dbReference type="SMART" id="SM00225">
    <property type="entry name" value="BTB"/>
    <property type="match status" value="1"/>
</dbReference>
<dbReference type="Pfam" id="PF02135">
    <property type="entry name" value="zf-TAZ"/>
    <property type="match status" value="1"/>
</dbReference>
<name>A0A8B7CIZ2_PHODC</name>
<dbReference type="GO" id="GO:0042542">
    <property type="term" value="P:response to hydrogen peroxide"/>
    <property type="evidence" value="ECO:0007669"/>
    <property type="project" value="UniProtKB-ARBA"/>
</dbReference>
<reference evidence="8" key="2">
    <citation type="submission" date="2025-08" db="UniProtKB">
        <authorList>
            <consortium name="RefSeq"/>
        </authorList>
    </citation>
    <scope>IDENTIFICATION</scope>
    <source>
        <tissue evidence="8">Young leaves</tissue>
    </source>
</reference>
<dbReference type="InterPro" id="IPR035898">
    <property type="entry name" value="TAZ_dom_sf"/>
</dbReference>
<dbReference type="OrthoDB" id="6359816at2759"/>
<dbReference type="AlphaFoldDB" id="A0A8B7CIZ2"/>
<dbReference type="PANTHER" id="PTHR46287:SF4">
    <property type="entry name" value="BTB_POZ AND TAZ DOMAIN-CONTAINING PROTEIN 2"/>
    <property type="match status" value="1"/>
</dbReference>
<keyword evidence="2" id="KW-0479">Metal-binding</keyword>
<dbReference type="KEGG" id="pda:103714450"/>
<dbReference type="PANTHER" id="PTHR46287">
    <property type="entry name" value="BTB/POZ AND TAZ DOMAIN-CONTAINING PROTEIN 3-RELATED"/>
    <property type="match status" value="1"/>
</dbReference>
<evidence type="ECO:0000313" key="7">
    <source>
        <dbReference type="Proteomes" id="UP000228380"/>
    </source>
</evidence>
<dbReference type="Gene3D" id="3.30.710.10">
    <property type="entry name" value="Potassium Channel Kv1.1, Chain A"/>
    <property type="match status" value="1"/>
</dbReference>
<evidence type="ECO:0000256" key="2">
    <source>
        <dbReference type="ARBA" id="ARBA00022723"/>
    </source>
</evidence>
<evidence type="ECO:0000256" key="4">
    <source>
        <dbReference type="ARBA" id="ARBA00022786"/>
    </source>
</evidence>
<sequence length="349" mass="40072">MRVSMDPTGFRRWLEAGREDIPAADVQIITSGGRSIPAHSAVLASVSPVLEGMLDRPRQRGNSTKSIPILGVPCDAVLAFLRFLYSARCDAGAESGELGKYGMHLLVLSHVFQVGWLKRACEAGLARRLAAEGVVDVLQLARECDAPWLYLRCMKLLAKDFAAVEQTEAWRFLQAHDPWLELEILQFLQEADLRRRRRRRKKEEQGVYMELSEAMECLQHIFTEGCTEVGPYDQEPRRFPCARFATCRGIQHLIRHFAACDLRRHRRSCPRCKRMWQLLRLHSSICDRPDPCNVPLCTQFRLKSQQMEGREEDGKWRLLAKKVAAARVMSSLTKRKREEQLHESFGWSL</sequence>
<dbReference type="RefSeq" id="XP_008799924.2">
    <property type="nucleotide sequence ID" value="XM_008801702.3"/>
</dbReference>
<protein>
    <submittedName>
        <fullName evidence="8">BTB/POZ and TAZ domain-containing protein 1-like</fullName>
    </submittedName>
</protein>
<dbReference type="GO" id="GO:0006355">
    <property type="term" value="P:regulation of DNA-templated transcription"/>
    <property type="evidence" value="ECO:0007669"/>
    <property type="project" value="UniProtKB-ARBA"/>
</dbReference>
<feature type="domain" description="BTB" evidence="6">
    <location>
        <begin position="24"/>
        <end position="93"/>
    </location>
</feature>
<dbReference type="PROSITE" id="PS50097">
    <property type="entry name" value="BTB"/>
    <property type="match status" value="1"/>
</dbReference>
<accession>A0A8B7CIZ2</accession>
<evidence type="ECO:0000256" key="3">
    <source>
        <dbReference type="ARBA" id="ARBA00022771"/>
    </source>
</evidence>
<evidence type="ECO:0000256" key="5">
    <source>
        <dbReference type="ARBA" id="ARBA00022833"/>
    </source>
</evidence>
<dbReference type="SMART" id="SM00551">
    <property type="entry name" value="ZnF_TAZ"/>
    <property type="match status" value="1"/>
</dbReference>
<evidence type="ECO:0000259" key="6">
    <source>
        <dbReference type="PROSITE" id="PS50097"/>
    </source>
</evidence>
<dbReference type="Proteomes" id="UP000228380">
    <property type="component" value="Chromosome 11"/>
</dbReference>
<dbReference type="SUPFAM" id="SSF54695">
    <property type="entry name" value="POZ domain"/>
    <property type="match status" value="1"/>
</dbReference>
<dbReference type="GO" id="GO:0005634">
    <property type="term" value="C:nucleus"/>
    <property type="evidence" value="ECO:0007669"/>
    <property type="project" value="TreeGrafter"/>
</dbReference>
<dbReference type="FunFam" id="1.20.1020.10:FF:000004">
    <property type="entry name" value="BTB/POZ and TAZ domain-containing protein 2"/>
    <property type="match status" value="1"/>
</dbReference>
<proteinExistence type="predicted"/>
<organism evidence="7 8">
    <name type="scientific">Phoenix dactylifera</name>
    <name type="common">Date palm</name>
    <dbReference type="NCBI Taxonomy" id="42345"/>
    <lineage>
        <taxon>Eukaryota</taxon>
        <taxon>Viridiplantae</taxon>
        <taxon>Streptophyta</taxon>
        <taxon>Embryophyta</taxon>
        <taxon>Tracheophyta</taxon>
        <taxon>Spermatophyta</taxon>
        <taxon>Magnoliopsida</taxon>
        <taxon>Liliopsida</taxon>
        <taxon>Arecaceae</taxon>
        <taxon>Coryphoideae</taxon>
        <taxon>Phoeniceae</taxon>
        <taxon>Phoenix</taxon>
    </lineage>
</organism>
<dbReference type="InterPro" id="IPR011333">
    <property type="entry name" value="SKP1/BTB/POZ_sf"/>
</dbReference>
<dbReference type="SUPFAM" id="SSF57933">
    <property type="entry name" value="TAZ domain"/>
    <property type="match status" value="1"/>
</dbReference>
<keyword evidence="3" id="KW-0863">Zinc-finger</keyword>
<dbReference type="FunFam" id="1.25.40.420:FF:000012">
    <property type="entry name" value="BTB/POZ and TAZ domain-containing protein 2"/>
    <property type="match status" value="1"/>
</dbReference>
<dbReference type="GeneID" id="103714450"/>
<gene>
    <name evidence="8" type="primary">LOC103714450</name>
</gene>
<reference evidence="7" key="1">
    <citation type="journal article" date="2019" name="Nat. Commun.">
        <title>Genome-wide association mapping of date palm fruit traits.</title>
        <authorList>
            <person name="Hazzouri K.M."/>
            <person name="Gros-Balthazard M."/>
            <person name="Flowers J.M."/>
            <person name="Copetti D."/>
            <person name="Lemansour A."/>
            <person name="Lebrun M."/>
            <person name="Masmoudi K."/>
            <person name="Ferrand S."/>
            <person name="Dhar M.I."/>
            <person name="Fresquez Z.A."/>
            <person name="Rosas U."/>
            <person name="Zhang J."/>
            <person name="Talag J."/>
            <person name="Lee S."/>
            <person name="Kudrna D."/>
            <person name="Powell R.F."/>
            <person name="Leitch I.J."/>
            <person name="Krueger R.R."/>
            <person name="Wing R.A."/>
            <person name="Amiri K.M.A."/>
            <person name="Purugganan M.D."/>
        </authorList>
    </citation>
    <scope>NUCLEOTIDE SEQUENCE [LARGE SCALE GENOMIC DNA]</scope>
    <source>
        <strain evidence="7">cv. Khalas</strain>
    </source>
</reference>
<dbReference type="GO" id="GO:0008270">
    <property type="term" value="F:zinc ion binding"/>
    <property type="evidence" value="ECO:0007669"/>
    <property type="project" value="UniProtKB-KW"/>
</dbReference>
<evidence type="ECO:0000313" key="8">
    <source>
        <dbReference type="RefSeq" id="XP_008799924.2"/>
    </source>
</evidence>
<comment type="pathway">
    <text evidence="1">Protein modification; protein ubiquitination.</text>
</comment>
<dbReference type="GO" id="GO:0009725">
    <property type="term" value="P:response to hormone"/>
    <property type="evidence" value="ECO:0007669"/>
    <property type="project" value="UniProtKB-ARBA"/>
</dbReference>
<dbReference type="InterPro" id="IPR000210">
    <property type="entry name" value="BTB/POZ_dom"/>
</dbReference>
<keyword evidence="5" id="KW-0862">Zinc</keyword>
<keyword evidence="7" id="KW-1185">Reference proteome</keyword>
<evidence type="ECO:0000256" key="1">
    <source>
        <dbReference type="ARBA" id="ARBA00004906"/>
    </source>
</evidence>
<dbReference type="Gene3D" id="1.25.40.420">
    <property type="match status" value="1"/>
</dbReference>